<organism evidence="2 3">
    <name type="scientific">Galerina marginata (strain CBS 339.88)</name>
    <dbReference type="NCBI Taxonomy" id="685588"/>
    <lineage>
        <taxon>Eukaryota</taxon>
        <taxon>Fungi</taxon>
        <taxon>Dikarya</taxon>
        <taxon>Basidiomycota</taxon>
        <taxon>Agaricomycotina</taxon>
        <taxon>Agaricomycetes</taxon>
        <taxon>Agaricomycetidae</taxon>
        <taxon>Agaricales</taxon>
        <taxon>Agaricineae</taxon>
        <taxon>Strophariaceae</taxon>
        <taxon>Galerina</taxon>
    </lineage>
</organism>
<evidence type="ECO:0000256" key="1">
    <source>
        <dbReference type="SAM" id="MobiDB-lite"/>
    </source>
</evidence>
<feature type="compositionally biased region" description="Polar residues" evidence="1">
    <location>
        <begin position="113"/>
        <end position="130"/>
    </location>
</feature>
<feature type="region of interest" description="Disordered" evidence="1">
    <location>
        <begin position="37"/>
        <end position="165"/>
    </location>
</feature>
<dbReference type="AlphaFoldDB" id="A0A067SVA5"/>
<proteinExistence type="predicted"/>
<protein>
    <submittedName>
        <fullName evidence="2">Uncharacterized protein</fullName>
    </submittedName>
</protein>
<dbReference type="OrthoDB" id="3215388at2759"/>
<keyword evidence="3" id="KW-1185">Reference proteome</keyword>
<evidence type="ECO:0000313" key="3">
    <source>
        <dbReference type="Proteomes" id="UP000027222"/>
    </source>
</evidence>
<dbReference type="Proteomes" id="UP000027222">
    <property type="component" value="Unassembled WGS sequence"/>
</dbReference>
<feature type="compositionally biased region" description="Low complexity" evidence="1">
    <location>
        <begin position="37"/>
        <end position="84"/>
    </location>
</feature>
<feature type="compositionally biased region" description="Low complexity" evidence="1">
    <location>
        <begin position="1"/>
        <end position="15"/>
    </location>
</feature>
<sequence length="165" mass="17123">MQSSSSTSLLNSSSSHMPTPKNWESAFGKLSSSYGFSGSVPSLPKKSSKSPKPSSTSTSSQSLSSTSSRSSMSSVPSTSTRSSVLPPPKDYESSFGHLSSSYGFGGTVPSLPPKTQKQPKRSVSPSQQPTVVRPSTGKDFGTPFAQLSSSYGFGGSSVSSMSSRR</sequence>
<feature type="compositionally biased region" description="Low complexity" evidence="1">
    <location>
        <begin position="148"/>
        <end position="165"/>
    </location>
</feature>
<feature type="region of interest" description="Disordered" evidence="1">
    <location>
        <begin position="1"/>
        <end position="24"/>
    </location>
</feature>
<accession>A0A067SVA5</accession>
<gene>
    <name evidence="2" type="ORF">GALMADRAFT_250668</name>
</gene>
<name>A0A067SVA5_GALM3</name>
<reference evidence="3" key="1">
    <citation type="journal article" date="2014" name="Proc. Natl. Acad. Sci. U.S.A.">
        <title>Extensive sampling of basidiomycete genomes demonstrates inadequacy of the white-rot/brown-rot paradigm for wood decay fungi.</title>
        <authorList>
            <person name="Riley R."/>
            <person name="Salamov A.A."/>
            <person name="Brown D.W."/>
            <person name="Nagy L.G."/>
            <person name="Floudas D."/>
            <person name="Held B.W."/>
            <person name="Levasseur A."/>
            <person name="Lombard V."/>
            <person name="Morin E."/>
            <person name="Otillar R."/>
            <person name="Lindquist E.A."/>
            <person name="Sun H."/>
            <person name="LaButti K.M."/>
            <person name="Schmutz J."/>
            <person name="Jabbour D."/>
            <person name="Luo H."/>
            <person name="Baker S.E."/>
            <person name="Pisabarro A.G."/>
            <person name="Walton J.D."/>
            <person name="Blanchette R.A."/>
            <person name="Henrissat B."/>
            <person name="Martin F."/>
            <person name="Cullen D."/>
            <person name="Hibbett D.S."/>
            <person name="Grigoriev I.V."/>
        </authorList>
    </citation>
    <scope>NUCLEOTIDE SEQUENCE [LARGE SCALE GENOMIC DNA]</scope>
    <source>
        <strain evidence="3">CBS 339.88</strain>
    </source>
</reference>
<dbReference type="HOGENOM" id="CLU_1669502_0_0_1"/>
<dbReference type="EMBL" id="KL142384">
    <property type="protein sequence ID" value="KDR73952.1"/>
    <property type="molecule type" value="Genomic_DNA"/>
</dbReference>
<evidence type="ECO:0000313" key="2">
    <source>
        <dbReference type="EMBL" id="KDR73952.1"/>
    </source>
</evidence>